<dbReference type="EMBL" id="FOQH01000006">
    <property type="protein sequence ID" value="SFI36797.1"/>
    <property type="molecule type" value="Genomic_DNA"/>
</dbReference>
<dbReference type="Pfam" id="PF13801">
    <property type="entry name" value="Metal_resist"/>
    <property type="match status" value="1"/>
</dbReference>
<accession>A0A1I3HMI5</accession>
<keyword evidence="2" id="KW-0812">Transmembrane</keyword>
<name>A0A1I3HMI5_9RHOB</name>
<evidence type="ECO:0000256" key="2">
    <source>
        <dbReference type="SAM" id="Phobius"/>
    </source>
</evidence>
<dbReference type="InterPro" id="IPR025961">
    <property type="entry name" value="Metal_resist"/>
</dbReference>
<dbReference type="Proteomes" id="UP000199377">
    <property type="component" value="Unassembled WGS sequence"/>
</dbReference>
<evidence type="ECO:0000256" key="1">
    <source>
        <dbReference type="SAM" id="MobiDB-lite"/>
    </source>
</evidence>
<organism evidence="3 4">
    <name type="scientific">Albimonas pacifica</name>
    <dbReference type="NCBI Taxonomy" id="1114924"/>
    <lineage>
        <taxon>Bacteria</taxon>
        <taxon>Pseudomonadati</taxon>
        <taxon>Pseudomonadota</taxon>
        <taxon>Alphaproteobacteria</taxon>
        <taxon>Rhodobacterales</taxon>
        <taxon>Paracoccaceae</taxon>
        <taxon>Albimonas</taxon>
    </lineage>
</organism>
<proteinExistence type="predicted"/>
<feature type="region of interest" description="Disordered" evidence="1">
    <location>
        <begin position="1"/>
        <end position="20"/>
    </location>
</feature>
<feature type="transmembrane region" description="Helical" evidence="2">
    <location>
        <begin position="25"/>
        <end position="49"/>
    </location>
</feature>
<keyword evidence="2" id="KW-1133">Transmembrane helix</keyword>
<reference evidence="3 4" key="1">
    <citation type="submission" date="2016-10" db="EMBL/GenBank/DDBJ databases">
        <authorList>
            <person name="de Groot N.N."/>
        </authorList>
    </citation>
    <scope>NUCLEOTIDE SEQUENCE [LARGE SCALE GENOMIC DNA]</scope>
    <source>
        <strain evidence="3 4">CGMCC 1.11030</strain>
    </source>
</reference>
<dbReference type="OrthoDB" id="10014279at2"/>
<dbReference type="AlphaFoldDB" id="A0A1I3HMI5"/>
<keyword evidence="2" id="KW-0472">Membrane</keyword>
<feature type="region of interest" description="Disordered" evidence="1">
    <location>
        <begin position="165"/>
        <end position="186"/>
    </location>
</feature>
<gene>
    <name evidence="3" type="ORF">SAMN05216258_10671</name>
</gene>
<evidence type="ECO:0000313" key="4">
    <source>
        <dbReference type="Proteomes" id="UP000199377"/>
    </source>
</evidence>
<feature type="compositionally biased region" description="Basic and acidic residues" evidence="1">
    <location>
        <begin position="174"/>
        <end position="186"/>
    </location>
</feature>
<evidence type="ECO:0000313" key="3">
    <source>
        <dbReference type="EMBL" id="SFI36797.1"/>
    </source>
</evidence>
<protein>
    <submittedName>
        <fullName evidence="3">Uncharacterized membrane protein</fullName>
    </submittedName>
</protein>
<dbReference type="RefSeq" id="WP_092860438.1">
    <property type="nucleotide sequence ID" value="NZ_FOQH01000006.1"/>
</dbReference>
<sequence length="186" mass="20044">MSAVDVEAAGGAPPPASTPPRRRRWVAWALAVSVCVNLLLLGAAGGAFLRHGGPPEGEMPSGFDRVTLWRMVRALPEAAREDARTRIHDRRGEMRELARARDAARARIAVAMEAQPFDAAALAAALSEARAAERRSRDVADGLLVEVASGLTAETRAEIAEALRERRRRGAHGRWNETDEAGRPAD</sequence>
<dbReference type="STRING" id="1114924.SAMN05216258_10671"/>
<keyword evidence="4" id="KW-1185">Reference proteome</keyword>